<reference evidence="1 2" key="1">
    <citation type="submission" date="2017-05" db="EMBL/GenBank/DDBJ databases">
        <title>Complete and WGS of Bordetella genogroups.</title>
        <authorList>
            <person name="Spilker T."/>
            <person name="LiPuma J."/>
        </authorList>
    </citation>
    <scope>NUCLEOTIDE SEQUENCE [LARGE SCALE GENOMIC DNA]</scope>
    <source>
        <strain evidence="1 2">AU17164</strain>
    </source>
</reference>
<dbReference type="RefSeq" id="WP_086071572.1">
    <property type="nucleotide sequence ID" value="NZ_CP021109.1"/>
</dbReference>
<dbReference type="EMBL" id="CP021109">
    <property type="protein sequence ID" value="ARP85446.1"/>
    <property type="molecule type" value="Genomic_DNA"/>
</dbReference>
<accession>A0A1W6YWK5</accession>
<gene>
    <name evidence="1" type="ORF">CAL13_03865</name>
</gene>
<sequence>MSTLPLDGALDRPRPAPEAVLVLSEKIGSGHDRECWRHPSNPSLGIKVAKPDQERAQNEIDYHYGRHLARLGIAGPHLPRVHGWVQINRGRGLVVDLMLQPDGTPCPTLPQAVRSGMISEIEAVGLIYETSEWLARHGVMLADRGLDNFVVRRSKDDGRLHLVIIDGLGTRHFDIKYWARCTFGWLERRAARQKAVSFRDKTLEMLRDRSSKMWVSAKRAAEIQPGGQPTALIAADALRGPT</sequence>
<dbReference type="Proteomes" id="UP000194139">
    <property type="component" value="Chromosome"/>
</dbReference>
<name>A0A1W6YWK5_9BORD</name>
<evidence type="ECO:0000313" key="1">
    <source>
        <dbReference type="EMBL" id="ARP85446.1"/>
    </source>
</evidence>
<proteinExistence type="predicted"/>
<protein>
    <recommendedName>
        <fullName evidence="3">PhoP regulatory network protein YrbL</fullName>
    </recommendedName>
</protein>
<evidence type="ECO:0008006" key="3">
    <source>
        <dbReference type="Google" id="ProtNLM"/>
    </source>
</evidence>
<dbReference type="InterPro" id="IPR019647">
    <property type="entry name" value="PhoP_reg_network_YrbL"/>
</dbReference>
<keyword evidence="2" id="KW-1185">Reference proteome</keyword>
<dbReference type="AlphaFoldDB" id="A0A1W6YWK5"/>
<evidence type="ECO:0000313" key="2">
    <source>
        <dbReference type="Proteomes" id="UP000194139"/>
    </source>
</evidence>
<dbReference type="Pfam" id="PF10707">
    <property type="entry name" value="YrbL-PhoP_reg"/>
    <property type="match status" value="1"/>
</dbReference>
<organism evidence="1 2">
    <name type="scientific">Bordetella genomosp. 9</name>
    <dbReference type="NCBI Taxonomy" id="1416803"/>
    <lineage>
        <taxon>Bacteria</taxon>
        <taxon>Pseudomonadati</taxon>
        <taxon>Pseudomonadota</taxon>
        <taxon>Betaproteobacteria</taxon>
        <taxon>Burkholderiales</taxon>
        <taxon>Alcaligenaceae</taxon>
        <taxon>Bordetella</taxon>
    </lineage>
</organism>